<name>A0A4R7S0V2_9BACT</name>
<sequence>MRYRLFLLDEAIEFLLNLRAADRQLLRRKLEAIREFPSYHAEYERRDATDRRIAGCVMGRFAIEYWEDIADGDLKITHIGWADR</sequence>
<reference evidence="1 2" key="1">
    <citation type="submission" date="2019-03" db="EMBL/GenBank/DDBJ databases">
        <title>Genomic Encyclopedia of Archaeal and Bacterial Type Strains, Phase II (KMG-II): from individual species to whole genera.</title>
        <authorList>
            <person name="Goeker M."/>
        </authorList>
    </citation>
    <scope>NUCLEOTIDE SEQUENCE [LARGE SCALE GENOMIC DNA]</scope>
    <source>
        <strain evidence="1 2">ATCC 25309</strain>
    </source>
</reference>
<gene>
    <name evidence="1" type="ORF">EI77_02422</name>
</gene>
<evidence type="ECO:0000313" key="2">
    <source>
        <dbReference type="Proteomes" id="UP000295662"/>
    </source>
</evidence>
<dbReference type="AlphaFoldDB" id="A0A4R7S0V2"/>
<comment type="caution">
    <text evidence="1">The sequence shown here is derived from an EMBL/GenBank/DDBJ whole genome shotgun (WGS) entry which is preliminary data.</text>
</comment>
<organism evidence="1 2">
    <name type="scientific">Prosthecobacter fusiformis</name>
    <dbReference type="NCBI Taxonomy" id="48464"/>
    <lineage>
        <taxon>Bacteria</taxon>
        <taxon>Pseudomonadati</taxon>
        <taxon>Verrucomicrobiota</taxon>
        <taxon>Verrucomicrobiia</taxon>
        <taxon>Verrucomicrobiales</taxon>
        <taxon>Verrucomicrobiaceae</taxon>
        <taxon>Prosthecobacter</taxon>
    </lineage>
</organism>
<dbReference type="EMBL" id="SOCA01000003">
    <property type="protein sequence ID" value="TDU71299.1"/>
    <property type="molecule type" value="Genomic_DNA"/>
</dbReference>
<accession>A0A4R7S0V2</accession>
<keyword evidence="2" id="KW-1185">Reference proteome</keyword>
<evidence type="ECO:0008006" key="3">
    <source>
        <dbReference type="Google" id="ProtNLM"/>
    </source>
</evidence>
<evidence type="ECO:0000313" key="1">
    <source>
        <dbReference type="EMBL" id="TDU71299.1"/>
    </source>
</evidence>
<protein>
    <recommendedName>
        <fullName evidence="3">ParE-like toxin of type II ParDE toxin-antitoxin system</fullName>
    </recommendedName>
</protein>
<proteinExistence type="predicted"/>
<dbReference type="RefSeq" id="WP_133795464.1">
    <property type="nucleotide sequence ID" value="NZ_SOCA01000003.1"/>
</dbReference>
<dbReference type="Proteomes" id="UP000295662">
    <property type="component" value="Unassembled WGS sequence"/>
</dbReference>